<dbReference type="EMBL" id="PXXO01000004">
    <property type="protein sequence ID" value="PSJ06254.1"/>
    <property type="molecule type" value="Genomic_DNA"/>
</dbReference>
<dbReference type="InterPro" id="IPR020844">
    <property type="entry name" value="Circadian_clock_KaiA_N"/>
</dbReference>
<keyword evidence="1" id="KW-0090">Biological rhythms</keyword>
<evidence type="ECO:0000259" key="4">
    <source>
        <dbReference type="PROSITE" id="PS51431"/>
    </source>
</evidence>
<dbReference type="Proteomes" id="UP000243002">
    <property type="component" value="Unassembled WGS sequence"/>
</dbReference>
<evidence type="ECO:0000313" key="5">
    <source>
        <dbReference type="EMBL" id="PSJ06254.1"/>
    </source>
</evidence>
<dbReference type="SMART" id="SM01247">
    <property type="entry name" value="KaiA"/>
    <property type="match status" value="1"/>
</dbReference>
<proteinExistence type="predicted"/>
<dbReference type="OrthoDB" id="513549at2"/>
<evidence type="ECO:0000313" key="6">
    <source>
        <dbReference type="Proteomes" id="UP000243002"/>
    </source>
</evidence>
<dbReference type="SUPFAM" id="SSF52172">
    <property type="entry name" value="CheY-like"/>
    <property type="match status" value="1"/>
</dbReference>
<keyword evidence="6" id="KW-1185">Reference proteome</keyword>
<dbReference type="InterPro" id="IPR020856">
    <property type="entry name" value="Circadian_clock_protein_KaiA_C"/>
</dbReference>
<protein>
    <recommendedName>
        <fullName evidence="2">Circadian clock oscillator protein KaiA</fullName>
    </recommendedName>
</protein>
<evidence type="ECO:0000259" key="3">
    <source>
        <dbReference type="PROSITE" id="PS51430"/>
    </source>
</evidence>
<feature type="domain" description="KaiA N-terminal" evidence="3">
    <location>
        <begin position="2"/>
        <end position="150"/>
    </location>
</feature>
<dbReference type="Gene3D" id="3.40.50.2300">
    <property type="match status" value="1"/>
</dbReference>
<dbReference type="PROSITE" id="PS51431">
    <property type="entry name" value="KAIA_C"/>
    <property type="match status" value="1"/>
</dbReference>
<dbReference type="Pfam" id="PF21714">
    <property type="entry name" value="KaiA_N"/>
    <property type="match status" value="1"/>
</dbReference>
<dbReference type="InterPro" id="IPR011648">
    <property type="entry name" value="Circadian_clock_KaiA"/>
</dbReference>
<sequence>MPESALTIAALIRDPSLQQACSRWLVGGRCRMVWVDPSTNPLVEIEQRREEFDAVLLEQGGLSPEDCRAFGDLGLLMPAVVIGGVGGKIELHEAEVHLPPDQLEQLSYSLDAAVSRYLREGLAGSESSPAGQSTEPPDRWKLANRLKGRVGFVGVFYKRDPARFLRNLSEREREDLIHSLERTYRDLLLSYFRDPAAANQALESFVNTAFFSDLPITKTVEIHMNLIDGFSKQLKLEGHKNDFLQDYRLALLDVMAHLCEMYRRSIPPDAPLTGLPVKASGQPRTA</sequence>
<accession>A0A2P7MYH1</accession>
<dbReference type="InterPro" id="IPR017944">
    <property type="entry name" value="KaiA/RbsU_helical_domain_sf"/>
</dbReference>
<organism evidence="5 6">
    <name type="scientific">Cyanobium usitatum str. Tous</name>
    <dbReference type="NCBI Taxonomy" id="2116684"/>
    <lineage>
        <taxon>Bacteria</taxon>
        <taxon>Bacillati</taxon>
        <taxon>Cyanobacteriota</taxon>
        <taxon>Cyanophyceae</taxon>
        <taxon>Synechococcales</taxon>
        <taxon>Prochlorococcaceae</taxon>
        <taxon>Cyanobium</taxon>
    </lineage>
</organism>
<feature type="domain" description="KaiA C-terminal" evidence="4">
    <location>
        <begin position="160"/>
        <end position="268"/>
    </location>
</feature>
<comment type="caution">
    <text evidence="5">The sequence shown here is derived from an EMBL/GenBank/DDBJ whole genome shotgun (WGS) entry which is preliminary data.</text>
</comment>
<dbReference type="Pfam" id="PF07688">
    <property type="entry name" value="KaiA"/>
    <property type="match status" value="1"/>
</dbReference>
<dbReference type="AlphaFoldDB" id="A0A2P7MYH1"/>
<dbReference type="Gene3D" id="1.10.1240.30">
    <property type="entry name" value="KaiA/RbsU domain"/>
    <property type="match status" value="1"/>
</dbReference>
<dbReference type="InterPro" id="IPR011006">
    <property type="entry name" value="CheY-like_superfamily"/>
</dbReference>
<reference evidence="5 6" key="1">
    <citation type="journal article" date="2018" name="Environ. Microbiol.">
        <title>Ecological and genomic features of two widespread freshwater picocyanobacteria.</title>
        <authorList>
            <person name="Cabello-Yeves P.J."/>
            <person name="Picazo A."/>
            <person name="Camacho A."/>
            <person name="Callieri C."/>
            <person name="Rosselli R."/>
            <person name="Roda-Garcia J.J."/>
            <person name="Coutinho F.H."/>
            <person name="Rodriguez-Valera F."/>
        </authorList>
    </citation>
    <scope>NUCLEOTIDE SEQUENCE [LARGE SCALE GENOMIC DNA]</scope>
    <source>
        <strain evidence="5 6">Tous</strain>
    </source>
</reference>
<evidence type="ECO:0000256" key="1">
    <source>
        <dbReference type="ARBA" id="ARBA00023108"/>
    </source>
</evidence>
<dbReference type="SUPFAM" id="SSF101215">
    <property type="entry name" value="KaiA/RbsU domain"/>
    <property type="match status" value="1"/>
</dbReference>
<dbReference type="PROSITE" id="PS51430">
    <property type="entry name" value="KAIA_N"/>
    <property type="match status" value="1"/>
</dbReference>
<dbReference type="RefSeq" id="WP_106502289.1">
    <property type="nucleotide sequence ID" value="NZ_PXXO01000004.1"/>
</dbReference>
<evidence type="ECO:0000256" key="2">
    <source>
        <dbReference type="ARBA" id="ARBA00034852"/>
    </source>
</evidence>
<name>A0A2P7MYH1_9CYAN</name>
<dbReference type="GO" id="GO:0007623">
    <property type="term" value="P:circadian rhythm"/>
    <property type="evidence" value="ECO:0007669"/>
    <property type="project" value="InterPro"/>
</dbReference>
<gene>
    <name evidence="5" type="ORF">C7K55_04805</name>
</gene>